<comment type="similarity">
    <text evidence="7">Belongs to the chloroperoxidase family.</text>
</comment>
<name>A0A0W0F8H6_MONRR</name>
<organism evidence="10 11">
    <name type="scientific">Moniliophthora roreri</name>
    <name type="common">Frosty pod rot fungus</name>
    <name type="synonym">Monilia roreri</name>
    <dbReference type="NCBI Taxonomy" id="221103"/>
    <lineage>
        <taxon>Eukaryota</taxon>
        <taxon>Fungi</taxon>
        <taxon>Dikarya</taxon>
        <taxon>Basidiomycota</taxon>
        <taxon>Agaricomycotina</taxon>
        <taxon>Agaricomycetes</taxon>
        <taxon>Agaricomycetidae</taxon>
        <taxon>Agaricales</taxon>
        <taxon>Marasmiineae</taxon>
        <taxon>Marasmiaceae</taxon>
        <taxon>Moniliophthora</taxon>
    </lineage>
</organism>
<protein>
    <submittedName>
        <fullName evidence="10">Putative Cloroperoxidase</fullName>
    </submittedName>
</protein>
<evidence type="ECO:0000256" key="5">
    <source>
        <dbReference type="ARBA" id="ARBA00023002"/>
    </source>
</evidence>
<evidence type="ECO:0000256" key="2">
    <source>
        <dbReference type="ARBA" id="ARBA00022559"/>
    </source>
</evidence>
<keyword evidence="3" id="KW-0349">Heme</keyword>
<evidence type="ECO:0000256" key="6">
    <source>
        <dbReference type="ARBA" id="ARBA00023004"/>
    </source>
</evidence>
<dbReference type="EMBL" id="LATX01002226">
    <property type="protein sequence ID" value="KTB32466.1"/>
    <property type="molecule type" value="Genomic_DNA"/>
</dbReference>
<evidence type="ECO:0000313" key="10">
    <source>
        <dbReference type="EMBL" id="KTB32466.1"/>
    </source>
</evidence>
<dbReference type="Gene3D" id="1.10.489.10">
    <property type="entry name" value="Chloroperoxidase-like"/>
    <property type="match status" value="1"/>
</dbReference>
<dbReference type="GO" id="GO:0004601">
    <property type="term" value="F:peroxidase activity"/>
    <property type="evidence" value="ECO:0007669"/>
    <property type="project" value="UniProtKB-KW"/>
</dbReference>
<evidence type="ECO:0000256" key="8">
    <source>
        <dbReference type="SAM" id="SignalP"/>
    </source>
</evidence>
<dbReference type="PANTHER" id="PTHR33577">
    <property type="entry name" value="STERIGMATOCYSTIN BIOSYNTHESIS PEROXIDASE STCC-RELATED"/>
    <property type="match status" value="1"/>
</dbReference>
<evidence type="ECO:0000256" key="3">
    <source>
        <dbReference type="ARBA" id="ARBA00022617"/>
    </source>
</evidence>
<keyword evidence="5" id="KW-0560">Oxidoreductase</keyword>
<evidence type="ECO:0000256" key="7">
    <source>
        <dbReference type="ARBA" id="ARBA00025795"/>
    </source>
</evidence>
<gene>
    <name evidence="10" type="ORF">WG66_14992</name>
</gene>
<dbReference type="PROSITE" id="PS51405">
    <property type="entry name" value="HEME_HALOPEROXIDASE"/>
    <property type="match status" value="1"/>
</dbReference>
<sequence>MLLFKGLVLAIVMVTASACPTSNPHAFRKPSATDSRSPCPWINSLANHGYLPRDGKNITIPAMLDAVEEVFNVAPEVVQLFAKLSVTCSKQFSTFDLGGTALHGCIEHDASISRSDFNSASGDNLSFNETLYNTLASKNPGEEFYDISVAGQVMKERLENSLATNNKTVNTIKEITFRSTEAALYLTVMGRGDPKSAQASKRFVDTIFREDRLPIAEGWKKPEVKITNELLMPIIAAVKEASQWVETGGQYDGALPFVLG</sequence>
<keyword evidence="6" id="KW-0408">Iron</keyword>
<feature type="chain" id="PRO_5006901541" evidence="8">
    <location>
        <begin position="19"/>
        <end position="260"/>
    </location>
</feature>
<reference evidence="10 11" key="1">
    <citation type="submission" date="2015-12" db="EMBL/GenBank/DDBJ databases">
        <title>Draft genome sequence of Moniliophthora roreri, the causal agent of frosty pod rot of cacao.</title>
        <authorList>
            <person name="Aime M.C."/>
            <person name="Diaz-Valderrama J.R."/>
            <person name="Kijpornyongpan T."/>
            <person name="Phillips-Mora W."/>
        </authorList>
    </citation>
    <scope>NUCLEOTIDE SEQUENCE [LARGE SCALE GENOMIC DNA]</scope>
    <source>
        <strain evidence="10 11">MCA 2952</strain>
    </source>
</reference>
<dbReference type="InterPro" id="IPR000028">
    <property type="entry name" value="Chloroperoxidase"/>
</dbReference>
<feature type="signal peptide" evidence="8">
    <location>
        <begin position="1"/>
        <end position="18"/>
    </location>
</feature>
<evidence type="ECO:0000313" key="11">
    <source>
        <dbReference type="Proteomes" id="UP000054988"/>
    </source>
</evidence>
<dbReference type="SUPFAM" id="SSF47571">
    <property type="entry name" value="Cloroperoxidase"/>
    <property type="match status" value="1"/>
</dbReference>
<evidence type="ECO:0000256" key="1">
    <source>
        <dbReference type="ARBA" id="ARBA00001970"/>
    </source>
</evidence>
<comment type="cofactor">
    <cofactor evidence="1">
        <name>heme b</name>
        <dbReference type="ChEBI" id="CHEBI:60344"/>
    </cofactor>
</comment>
<keyword evidence="8" id="KW-0732">Signal</keyword>
<feature type="domain" description="Heme haloperoxidase family profile" evidence="9">
    <location>
        <begin position="23"/>
        <end position="237"/>
    </location>
</feature>
<dbReference type="eggNOG" id="ENOG502QTVQ">
    <property type="taxonomic scope" value="Eukaryota"/>
</dbReference>
<comment type="caution">
    <text evidence="10">The sequence shown here is derived from an EMBL/GenBank/DDBJ whole genome shotgun (WGS) entry which is preliminary data.</text>
</comment>
<dbReference type="PROSITE" id="PS51257">
    <property type="entry name" value="PROKAR_LIPOPROTEIN"/>
    <property type="match status" value="1"/>
</dbReference>
<proteinExistence type="inferred from homology"/>
<dbReference type="Proteomes" id="UP000054988">
    <property type="component" value="Unassembled WGS sequence"/>
</dbReference>
<keyword evidence="2 10" id="KW-0575">Peroxidase</keyword>
<accession>A0A0W0F8H6</accession>
<dbReference type="PANTHER" id="PTHR33577:SF9">
    <property type="entry name" value="PEROXIDASE STCC"/>
    <property type="match status" value="1"/>
</dbReference>
<evidence type="ECO:0000256" key="4">
    <source>
        <dbReference type="ARBA" id="ARBA00022723"/>
    </source>
</evidence>
<keyword evidence="4" id="KW-0479">Metal-binding</keyword>
<dbReference type="AlphaFoldDB" id="A0A0W0F8H6"/>
<evidence type="ECO:0000259" key="9">
    <source>
        <dbReference type="PROSITE" id="PS51405"/>
    </source>
</evidence>
<dbReference type="GO" id="GO:0046872">
    <property type="term" value="F:metal ion binding"/>
    <property type="evidence" value="ECO:0007669"/>
    <property type="project" value="UniProtKB-KW"/>
</dbReference>
<dbReference type="Pfam" id="PF01328">
    <property type="entry name" value="Peroxidase_2"/>
    <property type="match status" value="1"/>
</dbReference>
<dbReference type="InterPro" id="IPR036851">
    <property type="entry name" value="Chloroperoxidase-like_sf"/>
</dbReference>